<accession>A0A835B199</accession>
<gene>
    <name evidence="12" type="ORF">HU200_045287</name>
</gene>
<dbReference type="PROSITE" id="PS50011">
    <property type="entry name" value="PROTEIN_KINASE_DOM"/>
    <property type="match status" value="1"/>
</dbReference>
<dbReference type="PANTHER" id="PTHR24349">
    <property type="entry name" value="SERINE/THREONINE-PROTEIN KINASE"/>
    <property type="match status" value="1"/>
</dbReference>
<organism evidence="12 13">
    <name type="scientific">Digitaria exilis</name>
    <dbReference type="NCBI Taxonomy" id="1010633"/>
    <lineage>
        <taxon>Eukaryota</taxon>
        <taxon>Viridiplantae</taxon>
        <taxon>Streptophyta</taxon>
        <taxon>Embryophyta</taxon>
        <taxon>Tracheophyta</taxon>
        <taxon>Spermatophyta</taxon>
        <taxon>Magnoliopsida</taxon>
        <taxon>Liliopsida</taxon>
        <taxon>Poales</taxon>
        <taxon>Poaceae</taxon>
        <taxon>PACMAD clade</taxon>
        <taxon>Panicoideae</taxon>
        <taxon>Panicodae</taxon>
        <taxon>Paniceae</taxon>
        <taxon>Anthephorinae</taxon>
        <taxon>Digitaria</taxon>
    </lineage>
</organism>
<evidence type="ECO:0000256" key="10">
    <source>
        <dbReference type="SAM" id="SignalP"/>
    </source>
</evidence>
<keyword evidence="10" id="KW-0732">Signal</keyword>
<evidence type="ECO:0000256" key="4">
    <source>
        <dbReference type="ARBA" id="ARBA00022741"/>
    </source>
</evidence>
<keyword evidence="5" id="KW-0418">Kinase</keyword>
<keyword evidence="13" id="KW-1185">Reference proteome</keyword>
<dbReference type="InterPro" id="IPR000719">
    <property type="entry name" value="Prot_kinase_dom"/>
</dbReference>
<dbReference type="Pfam" id="PF00069">
    <property type="entry name" value="Pkinase"/>
    <property type="match status" value="1"/>
</dbReference>
<evidence type="ECO:0000256" key="1">
    <source>
        <dbReference type="ARBA" id="ARBA00022527"/>
    </source>
</evidence>
<dbReference type="GO" id="GO:0004674">
    <property type="term" value="F:protein serine/threonine kinase activity"/>
    <property type="evidence" value="ECO:0007669"/>
    <property type="project" value="UniProtKB-KW"/>
</dbReference>
<evidence type="ECO:0000313" key="12">
    <source>
        <dbReference type="EMBL" id="KAF8681844.1"/>
    </source>
</evidence>
<keyword evidence="2" id="KW-0808">Transferase</keyword>
<comment type="caution">
    <text evidence="12">The sequence shown here is derived from an EMBL/GenBank/DDBJ whole genome shotgun (WGS) entry which is preliminary data.</text>
</comment>
<keyword evidence="1 8" id="KW-0723">Serine/threonine-protein kinase</keyword>
<sequence>MHSWLALVMCVTTTVIYGGKREFEFAERESTFPRATPRSINRIRPAPPVASSAPIVIQAEIIPLHMGNTACCRARSATVASSPPRVPDWTEVVPLFREGVRGHPTVDDRYASKGTLGSGGFGVVWLAVSRSSEPGPRRRVACKSIRWRNLRKPEAVEDLRRELSIMASLPRRHPAMVRLHEVYEDESAVHMVMDLCDGGSLSDRMDIIRRSSEAYCTETLERAAARVAWELVEAVRALHAAGIMHRDLKPDNLMFSGHGDEERLKVIDFGFAIDFRPGGQTFRDEVGSFPYMAPEVFARSYGPEADVWSTGVIVYQLLCGRHPFPAPGQCTRLRSSSNNSRSSSSSSSLHVCPPVQSIMPAQRKATLRGAADMEGHPWPLISGGAKDLVRRMLEPDRTRRPTALQLLDALQFFTPALRHFASVTEHPWLKAVVIASEAPASRGL</sequence>
<evidence type="ECO:0000256" key="3">
    <source>
        <dbReference type="ARBA" id="ARBA00022737"/>
    </source>
</evidence>
<dbReference type="InterPro" id="IPR017441">
    <property type="entry name" value="Protein_kinase_ATP_BS"/>
</dbReference>
<proteinExistence type="inferred from homology"/>
<dbReference type="SUPFAM" id="SSF56112">
    <property type="entry name" value="Protein kinase-like (PK-like)"/>
    <property type="match status" value="1"/>
</dbReference>
<dbReference type="SMART" id="SM00220">
    <property type="entry name" value="S_TKc"/>
    <property type="match status" value="1"/>
</dbReference>
<dbReference type="InterPro" id="IPR011009">
    <property type="entry name" value="Kinase-like_dom_sf"/>
</dbReference>
<evidence type="ECO:0000256" key="5">
    <source>
        <dbReference type="ARBA" id="ARBA00022777"/>
    </source>
</evidence>
<evidence type="ECO:0000256" key="6">
    <source>
        <dbReference type="ARBA" id="ARBA00022840"/>
    </source>
</evidence>
<evidence type="ECO:0000256" key="9">
    <source>
        <dbReference type="SAM" id="MobiDB-lite"/>
    </source>
</evidence>
<dbReference type="Proteomes" id="UP000636709">
    <property type="component" value="Unassembled WGS sequence"/>
</dbReference>
<dbReference type="OrthoDB" id="781874at2759"/>
<reference evidence="12" key="1">
    <citation type="submission" date="2020-07" db="EMBL/GenBank/DDBJ databases">
        <title>Genome sequence and genetic diversity analysis of an under-domesticated orphan crop, white fonio (Digitaria exilis).</title>
        <authorList>
            <person name="Bennetzen J.L."/>
            <person name="Chen S."/>
            <person name="Ma X."/>
            <person name="Wang X."/>
            <person name="Yssel A.E.J."/>
            <person name="Chaluvadi S.R."/>
            <person name="Johnson M."/>
            <person name="Gangashetty P."/>
            <person name="Hamidou F."/>
            <person name="Sanogo M.D."/>
            <person name="Zwaenepoel A."/>
            <person name="Wallace J."/>
            <person name="Van De Peer Y."/>
            <person name="Van Deynze A."/>
        </authorList>
    </citation>
    <scope>NUCLEOTIDE SEQUENCE</scope>
    <source>
        <tissue evidence="12">Leaves</tissue>
    </source>
</reference>
<dbReference type="EMBL" id="JACEFO010002109">
    <property type="protein sequence ID" value="KAF8681844.1"/>
    <property type="molecule type" value="Genomic_DNA"/>
</dbReference>
<dbReference type="PROSITE" id="PS00108">
    <property type="entry name" value="PROTEIN_KINASE_ST"/>
    <property type="match status" value="1"/>
</dbReference>
<protein>
    <recommendedName>
        <fullName evidence="11">Protein kinase domain-containing protein</fullName>
    </recommendedName>
</protein>
<feature type="domain" description="Protein kinase" evidence="11">
    <location>
        <begin position="110"/>
        <end position="429"/>
    </location>
</feature>
<feature type="region of interest" description="Disordered" evidence="9">
    <location>
        <begin position="330"/>
        <end position="352"/>
    </location>
</feature>
<keyword evidence="4 7" id="KW-0547">Nucleotide-binding</keyword>
<feature type="signal peptide" evidence="10">
    <location>
        <begin position="1"/>
        <end position="18"/>
    </location>
</feature>
<evidence type="ECO:0000313" key="13">
    <source>
        <dbReference type="Proteomes" id="UP000636709"/>
    </source>
</evidence>
<feature type="binding site" evidence="7">
    <location>
        <position position="143"/>
    </location>
    <ligand>
        <name>ATP</name>
        <dbReference type="ChEBI" id="CHEBI:30616"/>
    </ligand>
</feature>
<keyword evidence="3" id="KW-0677">Repeat</keyword>
<evidence type="ECO:0000259" key="11">
    <source>
        <dbReference type="PROSITE" id="PS50011"/>
    </source>
</evidence>
<dbReference type="Gene3D" id="1.10.510.10">
    <property type="entry name" value="Transferase(Phosphotransferase) domain 1"/>
    <property type="match status" value="1"/>
</dbReference>
<evidence type="ECO:0000256" key="8">
    <source>
        <dbReference type="RuleBase" id="RU000304"/>
    </source>
</evidence>
<name>A0A835B199_9POAL</name>
<evidence type="ECO:0000256" key="7">
    <source>
        <dbReference type="PROSITE-ProRule" id="PRU10141"/>
    </source>
</evidence>
<evidence type="ECO:0000256" key="2">
    <source>
        <dbReference type="ARBA" id="ARBA00022679"/>
    </source>
</evidence>
<comment type="similarity">
    <text evidence="8">Belongs to the protein kinase superfamily.</text>
</comment>
<dbReference type="GO" id="GO:0005524">
    <property type="term" value="F:ATP binding"/>
    <property type="evidence" value="ECO:0007669"/>
    <property type="project" value="UniProtKB-UniRule"/>
</dbReference>
<keyword evidence="6 7" id="KW-0067">ATP-binding</keyword>
<dbReference type="PROSITE" id="PS00107">
    <property type="entry name" value="PROTEIN_KINASE_ATP"/>
    <property type="match status" value="1"/>
</dbReference>
<dbReference type="AlphaFoldDB" id="A0A835B199"/>
<dbReference type="InterPro" id="IPR050205">
    <property type="entry name" value="CDPK_Ser/Thr_kinases"/>
</dbReference>
<dbReference type="InterPro" id="IPR008271">
    <property type="entry name" value="Ser/Thr_kinase_AS"/>
</dbReference>
<feature type="compositionally biased region" description="Low complexity" evidence="9">
    <location>
        <begin position="334"/>
        <end position="348"/>
    </location>
</feature>
<feature type="chain" id="PRO_5032433905" description="Protein kinase domain-containing protein" evidence="10">
    <location>
        <begin position="19"/>
        <end position="444"/>
    </location>
</feature>